<evidence type="ECO:0000256" key="2">
    <source>
        <dbReference type="SAM" id="Phobius"/>
    </source>
</evidence>
<dbReference type="Proteomes" id="UP001215598">
    <property type="component" value="Unassembled WGS sequence"/>
</dbReference>
<keyword evidence="2" id="KW-1133">Transmembrane helix</keyword>
<evidence type="ECO:0000256" key="1">
    <source>
        <dbReference type="SAM" id="MobiDB-lite"/>
    </source>
</evidence>
<dbReference type="AlphaFoldDB" id="A0AAD7IAF7"/>
<keyword evidence="5" id="KW-1185">Reference proteome</keyword>
<reference evidence="4" key="1">
    <citation type="submission" date="2023-03" db="EMBL/GenBank/DDBJ databases">
        <title>Massive genome expansion in bonnet fungi (Mycena s.s.) driven by repeated elements and novel gene families across ecological guilds.</title>
        <authorList>
            <consortium name="Lawrence Berkeley National Laboratory"/>
            <person name="Harder C.B."/>
            <person name="Miyauchi S."/>
            <person name="Viragh M."/>
            <person name="Kuo A."/>
            <person name="Thoen E."/>
            <person name="Andreopoulos B."/>
            <person name="Lu D."/>
            <person name="Skrede I."/>
            <person name="Drula E."/>
            <person name="Henrissat B."/>
            <person name="Morin E."/>
            <person name="Kohler A."/>
            <person name="Barry K."/>
            <person name="LaButti K."/>
            <person name="Morin E."/>
            <person name="Salamov A."/>
            <person name="Lipzen A."/>
            <person name="Mereny Z."/>
            <person name="Hegedus B."/>
            <person name="Baldrian P."/>
            <person name="Stursova M."/>
            <person name="Weitz H."/>
            <person name="Taylor A."/>
            <person name="Grigoriev I.V."/>
            <person name="Nagy L.G."/>
            <person name="Martin F."/>
            <person name="Kauserud H."/>
        </authorList>
    </citation>
    <scope>NUCLEOTIDE SEQUENCE</scope>
    <source>
        <strain evidence="4">CBHHK182m</strain>
    </source>
</reference>
<accession>A0AAD7IAF7</accession>
<evidence type="ECO:0000313" key="5">
    <source>
        <dbReference type="Proteomes" id="UP001215598"/>
    </source>
</evidence>
<evidence type="ECO:0000259" key="3">
    <source>
        <dbReference type="Pfam" id="PF20153"/>
    </source>
</evidence>
<dbReference type="EMBL" id="JARKIB010000116">
    <property type="protein sequence ID" value="KAJ7737577.1"/>
    <property type="molecule type" value="Genomic_DNA"/>
</dbReference>
<dbReference type="Pfam" id="PF20153">
    <property type="entry name" value="DUF6535"/>
    <property type="match status" value="1"/>
</dbReference>
<feature type="transmembrane region" description="Helical" evidence="2">
    <location>
        <begin position="87"/>
        <end position="106"/>
    </location>
</feature>
<protein>
    <recommendedName>
        <fullName evidence="3">DUF6535 domain-containing protein</fullName>
    </recommendedName>
</protein>
<evidence type="ECO:0000313" key="4">
    <source>
        <dbReference type="EMBL" id="KAJ7737577.1"/>
    </source>
</evidence>
<feature type="transmembrane region" description="Helical" evidence="2">
    <location>
        <begin position="126"/>
        <end position="144"/>
    </location>
</feature>
<feature type="transmembrane region" description="Helical" evidence="2">
    <location>
        <begin position="186"/>
        <end position="207"/>
    </location>
</feature>
<feature type="transmembrane region" description="Helical" evidence="2">
    <location>
        <begin position="213"/>
        <end position="237"/>
    </location>
</feature>
<name>A0AAD7IAF7_9AGAR</name>
<feature type="region of interest" description="Disordered" evidence="1">
    <location>
        <begin position="1"/>
        <end position="25"/>
    </location>
</feature>
<proteinExistence type="predicted"/>
<feature type="transmembrane region" description="Helical" evidence="2">
    <location>
        <begin position="55"/>
        <end position="75"/>
    </location>
</feature>
<keyword evidence="2" id="KW-0472">Membrane</keyword>
<comment type="caution">
    <text evidence="4">The sequence shown here is derived from an EMBL/GenBank/DDBJ whole genome shotgun (WGS) entry which is preliminary data.</text>
</comment>
<keyword evidence="2" id="KW-0812">Transmembrane</keyword>
<gene>
    <name evidence="4" type="ORF">B0H16DRAFT_1891652</name>
</gene>
<sequence length="912" mass="103024">MSEKEGSEPNNSRSKTRTDNPEDDTAAAKLWQVYVSEAEKYDKGLVESWKSDMEGMLIFAGLFSASLTAFLVESYKTLVPDSGDTTVLLLSQISGQLAAVANGTAFNFVQPPQFMPPASALICNTLWFISLGLSLACALVATLLEQWARDFLHKAEMRSAPVIRARVFSYLYYGLRRFKMHTVVEVVPLLLHASLLFFFAGLVAFLLPINIVITAAATVILTTVVLVYATLTLLPLFHPDCPYRTPLSGGFWQLLRVLQTLLRHHPISMVFPRDKAMVDSVFRQATKPSDERSSRDGKALVWTLKSLTDDLELEPFIDAIPDVLWRTSERRRQYDGHIHHLIENPGSDLLGRIQGFQQGCNSDVIPTEVAKHRKISCYRAIWALGSLSTPEKPIQIQLPSRLEFVNDPEVFPYYISAKGVQAWATFCAAKGLLDSTLKYLRAVSEDAAAKRPLDRETIVQIWSCLYRLSTIYNLGIHNIGLDWRAFEDSDIRSDVLGATVTNSINLITDWPLQILLNYFEDISVSEKIPYRFWPTQALLSPPSGIVISRRTLGRVQVLLDRVLYDNLECLTKSPEDLWPDKLFREIVSYWDPQGSDGTLPWAIIDYLASRRSEVAVKEVLHLIPFNAWRRLPETILHGPADTPWQFTTLYPNGREDSLTAPLTVAWMLCWEEDPLFTMSPTTYQIPLSTWQAILVAVSQTEHQFSTPSVIAVAKRAILRCLEGKILNGEDLVSRFNEPVFPTQASFSVEGLVRDETEMRAGLERRYMEEGLNTLTEFLRQCYLTPSLFKSVQTIQFVGGFLPRSAIHPDYQLRFATAVKELFAAGDIMLLRTFPTLAIWRPYTGIANPWLKTFAWLDDLQAREIVQDTLRTYLRDAEAAAPESRLFAQIQEIITQLDTFHSQGQIDASPAVI</sequence>
<feature type="domain" description="DUF6535" evidence="3">
    <location>
        <begin position="31"/>
        <end position="207"/>
    </location>
</feature>
<dbReference type="InterPro" id="IPR045338">
    <property type="entry name" value="DUF6535"/>
</dbReference>
<organism evidence="4 5">
    <name type="scientific">Mycena metata</name>
    <dbReference type="NCBI Taxonomy" id="1033252"/>
    <lineage>
        <taxon>Eukaryota</taxon>
        <taxon>Fungi</taxon>
        <taxon>Dikarya</taxon>
        <taxon>Basidiomycota</taxon>
        <taxon>Agaricomycotina</taxon>
        <taxon>Agaricomycetes</taxon>
        <taxon>Agaricomycetidae</taxon>
        <taxon>Agaricales</taxon>
        <taxon>Marasmiineae</taxon>
        <taxon>Mycenaceae</taxon>
        <taxon>Mycena</taxon>
    </lineage>
</organism>